<accession>A0A6L5C3S8</accession>
<name>A0A6L5C3S8_9PSED</name>
<dbReference type="EMBL" id="JAAAXX010000001">
    <property type="protein sequence ID" value="KAF2395258.1"/>
    <property type="molecule type" value="Genomic_DNA"/>
</dbReference>
<dbReference type="AlphaFoldDB" id="A0A6L5C3S8"/>
<feature type="region of interest" description="Disordered" evidence="1">
    <location>
        <begin position="1"/>
        <end position="22"/>
    </location>
</feature>
<protein>
    <submittedName>
        <fullName evidence="2">Uncharacterized protein</fullName>
    </submittedName>
</protein>
<gene>
    <name evidence="2" type="ORF">FX983_03242</name>
</gene>
<evidence type="ECO:0000256" key="1">
    <source>
        <dbReference type="SAM" id="MobiDB-lite"/>
    </source>
</evidence>
<comment type="caution">
    <text evidence="2">The sequence shown here is derived from an EMBL/GenBank/DDBJ whole genome shotgun (WGS) entry which is preliminary data.</text>
</comment>
<dbReference type="Proteomes" id="UP000475265">
    <property type="component" value="Unassembled WGS sequence"/>
</dbReference>
<evidence type="ECO:0000313" key="2">
    <source>
        <dbReference type="EMBL" id="KAF2395258.1"/>
    </source>
</evidence>
<proteinExistence type="predicted"/>
<feature type="region of interest" description="Disordered" evidence="1">
    <location>
        <begin position="68"/>
        <end position="87"/>
    </location>
</feature>
<evidence type="ECO:0000313" key="3">
    <source>
        <dbReference type="Proteomes" id="UP000475265"/>
    </source>
</evidence>
<organism evidence="2 3">
    <name type="scientific">Pseudomonas frederiksbergensis</name>
    <dbReference type="NCBI Taxonomy" id="104087"/>
    <lineage>
        <taxon>Bacteria</taxon>
        <taxon>Pseudomonadati</taxon>
        <taxon>Pseudomonadota</taxon>
        <taxon>Gammaproteobacteria</taxon>
        <taxon>Pseudomonadales</taxon>
        <taxon>Pseudomonadaceae</taxon>
        <taxon>Pseudomonas</taxon>
    </lineage>
</organism>
<sequence length="87" mass="9861">MLAKAVYQSKHISTDTTPSRASPLPHDVFLTFFSHSALYIRRASNMQMIPIDLQLLRTFLVNTVDGAGKNQKKQEHASHDFPYPFVS</sequence>
<reference evidence="2 3" key="1">
    <citation type="submission" date="2019-12" db="EMBL/GenBank/DDBJ databases">
        <title>Endophytic bacteria associated with Panax ginseng seedlings.</title>
        <authorList>
            <person name="Park J.M."/>
            <person name="Shin R."/>
            <person name="Jo S.H."/>
        </authorList>
    </citation>
    <scope>NUCLEOTIDE SEQUENCE [LARGE SCALE GENOMIC DNA]</scope>
    <source>
        <strain evidence="2 3">PgKB32</strain>
    </source>
</reference>
<feature type="compositionally biased region" description="Polar residues" evidence="1">
    <location>
        <begin position="10"/>
        <end position="20"/>
    </location>
</feature>